<accession>A0ABQ6HZ46</accession>
<gene>
    <name evidence="2" type="ORF">GCM10025864_14640</name>
</gene>
<evidence type="ECO:0008006" key="4">
    <source>
        <dbReference type="Google" id="ProtNLM"/>
    </source>
</evidence>
<dbReference type="Proteomes" id="UP001157091">
    <property type="component" value="Unassembled WGS sequence"/>
</dbReference>
<comment type="caution">
    <text evidence="2">The sequence shown here is derived from an EMBL/GenBank/DDBJ whole genome shotgun (WGS) entry which is preliminary data.</text>
</comment>
<dbReference type="RefSeq" id="WP_284292663.1">
    <property type="nucleotide sequence ID" value="NZ_BSUK01000001.1"/>
</dbReference>
<dbReference type="EMBL" id="BSUK01000001">
    <property type="protein sequence ID" value="GMA23705.1"/>
    <property type="molecule type" value="Genomic_DNA"/>
</dbReference>
<reference evidence="3" key="1">
    <citation type="journal article" date="2019" name="Int. J. Syst. Evol. Microbiol.">
        <title>The Global Catalogue of Microorganisms (GCM) 10K type strain sequencing project: providing services to taxonomists for standard genome sequencing and annotation.</title>
        <authorList>
            <consortium name="The Broad Institute Genomics Platform"/>
            <consortium name="The Broad Institute Genome Sequencing Center for Infectious Disease"/>
            <person name="Wu L."/>
            <person name="Ma J."/>
        </authorList>
    </citation>
    <scope>NUCLEOTIDE SEQUENCE [LARGE SCALE GENOMIC DNA]</scope>
    <source>
        <strain evidence="3">NBRC 106348</strain>
    </source>
</reference>
<evidence type="ECO:0000313" key="2">
    <source>
        <dbReference type="EMBL" id="GMA23705.1"/>
    </source>
</evidence>
<feature type="compositionally biased region" description="Low complexity" evidence="1">
    <location>
        <begin position="338"/>
        <end position="365"/>
    </location>
</feature>
<keyword evidence="3" id="KW-1185">Reference proteome</keyword>
<dbReference type="Gene3D" id="1.10.510.10">
    <property type="entry name" value="Transferase(Phosphotransferase) domain 1"/>
    <property type="match status" value="1"/>
</dbReference>
<proteinExistence type="predicted"/>
<evidence type="ECO:0000313" key="3">
    <source>
        <dbReference type="Proteomes" id="UP001157091"/>
    </source>
</evidence>
<evidence type="ECO:0000256" key="1">
    <source>
        <dbReference type="SAM" id="MobiDB-lite"/>
    </source>
</evidence>
<feature type="region of interest" description="Disordered" evidence="1">
    <location>
        <begin position="206"/>
        <end position="225"/>
    </location>
</feature>
<feature type="compositionally biased region" description="Low complexity" evidence="1">
    <location>
        <begin position="414"/>
        <end position="443"/>
    </location>
</feature>
<organism evidence="2 3">
    <name type="scientific">Luteimicrobium album</name>
    <dbReference type="NCBI Taxonomy" id="1054550"/>
    <lineage>
        <taxon>Bacteria</taxon>
        <taxon>Bacillati</taxon>
        <taxon>Actinomycetota</taxon>
        <taxon>Actinomycetes</taxon>
        <taxon>Micrococcales</taxon>
        <taxon>Luteimicrobium</taxon>
    </lineage>
</organism>
<feature type="region of interest" description="Disordered" evidence="1">
    <location>
        <begin position="269"/>
        <end position="292"/>
    </location>
</feature>
<sequence length="443" mass="44057">MTDIGTTLVARYALTAPLPHDLTNVAVWAAEDQVLGRQVRVVLPSGPHVAATLDAARRAALVSDPRLLRVLDVGVDRVADTLGGPGTEVPYVVTETIPGRTLGELVAAAPFSAGVARTIVGEAAAALESARRRGLHHWALRPEAVRVVGDRVLVTGLGVDGPVSGLEDPDGDVGSRRDADALVGLLYHLQSGRWPGHELEGDWLLGDAPRPAPAPRSRDGAPVGLDQLAPQAPGDLVTLCAATFTTGTGPRTPAEVVAALEPWAALPGEAPAAPAPATSTRTAAPTVAATGAPARESVLHPGATSAATGGGAAGALAGAGVAAAGAAPVVRDPSGVAGPTLAGPGATASAPAPAGPPRQAAWAAPSGTVPPNQEPGGAGWGGPSGPGGRVPGGGPSPFQPEPPRFSRDRLPGLRTRSSGTASTPPASSSRSSPRAWSSRPCSR</sequence>
<name>A0ABQ6HZ46_9MICO</name>
<feature type="compositionally biased region" description="Gly residues" evidence="1">
    <location>
        <begin position="376"/>
        <end position="395"/>
    </location>
</feature>
<protein>
    <recommendedName>
        <fullName evidence="4">Protein kinase domain-containing protein</fullName>
    </recommendedName>
</protein>
<feature type="region of interest" description="Disordered" evidence="1">
    <location>
        <begin position="338"/>
        <end position="443"/>
    </location>
</feature>